<gene>
    <name evidence="2" type="ORF">EJ357_03600</name>
</gene>
<feature type="domain" description="HTH cro/C1-type" evidence="1">
    <location>
        <begin position="14"/>
        <end position="74"/>
    </location>
</feature>
<dbReference type="InterPro" id="IPR001387">
    <property type="entry name" value="Cro/C1-type_HTH"/>
</dbReference>
<name>A0A3Q9EP22_9ACTN</name>
<dbReference type="CDD" id="cd00093">
    <property type="entry name" value="HTH_XRE"/>
    <property type="match status" value="1"/>
</dbReference>
<dbReference type="SUPFAM" id="SSF47413">
    <property type="entry name" value="lambda repressor-like DNA-binding domains"/>
    <property type="match status" value="1"/>
</dbReference>
<dbReference type="AlphaFoldDB" id="A0A3Q9EP22"/>
<dbReference type="InterPro" id="IPR010982">
    <property type="entry name" value="Lambda_DNA-bd_dom_sf"/>
</dbReference>
<dbReference type="Gene3D" id="1.10.260.40">
    <property type="entry name" value="lambda repressor-like DNA-binding domains"/>
    <property type="match status" value="1"/>
</dbReference>
<dbReference type="Pfam" id="PF13560">
    <property type="entry name" value="HTH_31"/>
    <property type="match status" value="1"/>
</dbReference>
<evidence type="ECO:0000259" key="1">
    <source>
        <dbReference type="PROSITE" id="PS50943"/>
    </source>
</evidence>
<dbReference type="PROSITE" id="PS50943">
    <property type="entry name" value="HTH_CROC1"/>
    <property type="match status" value="1"/>
</dbReference>
<reference evidence="2 3" key="1">
    <citation type="journal article" date="2019" name="Int. J. Syst. Evol. Microbiol.">
        <title>Streptomyces cyaneochromogenes sp. nov., a blue pigment-producing actinomycete from manganese-contaminated soil.</title>
        <authorList>
            <person name="Tang X."/>
            <person name="Zhao J."/>
            <person name="Li K."/>
            <person name="Chen Z."/>
            <person name="Sun Y."/>
            <person name="Gao J."/>
        </authorList>
    </citation>
    <scope>NUCLEOTIDE SEQUENCE [LARGE SCALE GENOMIC DNA]</scope>
    <source>
        <strain evidence="2 3">MK-45</strain>
    </source>
</reference>
<protein>
    <submittedName>
        <fullName evidence="2">XRE family transcriptional regulator</fullName>
    </submittedName>
</protein>
<dbReference type="GO" id="GO:0003677">
    <property type="term" value="F:DNA binding"/>
    <property type="evidence" value="ECO:0007669"/>
    <property type="project" value="InterPro"/>
</dbReference>
<evidence type="ECO:0000313" key="3">
    <source>
        <dbReference type="Proteomes" id="UP000280298"/>
    </source>
</evidence>
<dbReference type="KEGG" id="scya:EJ357_03600"/>
<sequence>MNTTERKRQFGAYLARLRRDARLSQRGLAERLCRVSGVATLTRNEVSRWERGARVPDAWLPALAVALAVPLGTLERAAAYARGEDEGRLPGAFATLAELLPPGDPLEPGDGNSGRRIGASTVAALAGRVHGLRLADDVLAGGDLIDRAFRELSRAVQLHRESSYDEPTGNALLVQIGELSQIAGWIASDAGQHAQAEHAYQLGISAARQAGDGTLVANLAGSLAYQHANTGRELDAVDLAQAALDEAGPSAPPQTRALFFDRVAWAHAKAGRTHAQQAMRALGEAHEALTQEAPDPAPQWAYWVSREELEVMDARVYTELARPLRAVPLLRSVLERYDATHARELALYLSWLAVAYADANEPEAAAETAARMFELSADVASERTSERGRVVLRRLADYDDVPEVRELLAEHPPG</sequence>
<dbReference type="OrthoDB" id="3213425at2"/>
<evidence type="ECO:0000313" key="2">
    <source>
        <dbReference type="EMBL" id="AZQ32641.1"/>
    </source>
</evidence>
<keyword evidence="3" id="KW-1185">Reference proteome</keyword>
<organism evidence="2 3">
    <name type="scientific">Streptomyces cyaneochromogenes</name>
    <dbReference type="NCBI Taxonomy" id="2496836"/>
    <lineage>
        <taxon>Bacteria</taxon>
        <taxon>Bacillati</taxon>
        <taxon>Actinomycetota</taxon>
        <taxon>Actinomycetes</taxon>
        <taxon>Kitasatosporales</taxon>
        <taxon>Streptomycetaceae</taxon>
        <taxon>Streptomyces</taxon>
    </lineage>
</organism>
<dbReference type="RefSeq" id="WP_126388524.1">
    <property type="nucleotide sequence ID" value="NZ_CP034539.1"/>
</dbReference>
<dbReference type="Proteomes" id="UP000280298">
    <property type="component" value="Chromosome"/>
</dbReference>
<dbReference type="EMBL" id="CP034539">
    <property type="protein sequence ID" value="AZQ32641.1"/>
    <property type="molecule type" value="Genomic_DNA"/>
</dbReference>
<accession>A0A3Q9EP22</accession>
<proteinExistence type="predicted"/>